<evidence type="ECO:0000313" key="1">
    <source>
        <dbReference type="Proteomes" id="UP000887579"/>
    </source>
</evidence>
<organism evidence="1 2">
    <name type="scientific">Panagrolaimus sp. ES5</name>
    <dbReference type="NCBI Taxonomy" id="591445"/>
    <lineage>
        <taxon>Eukaryota</taxon>
        <taxon>Metazoa</taxon>
        <taxon>Ecdysozoa</taxon>
        <taxon>Nematoda</taxon>
        <taxon>Chromadorea</taxon>
        <taxon>Rhabditida</taxon>
        <taxon>Tylenchina</taxon>
        <taxon>Panagrolaimomorpha</taxon>
        <taxon>Panagrolaimoidea</taxon>
        <taxon>Panagrolaimidae</taxon>
        <taxon>Panagrolaimus</taxon>
    </lineage>
</organism>
<accession>A0AC34FT09</accession>
<sequence length="94" mass="10654">MGDRRSAIRSTDNRGEKHVAFKSPLMSVRSITPLSDIQFDSFRSPIRSPQQQQRQKQQQQQYQSPKRPPSNPTQSGTPAKRRVPSDAADNFSLS</sequence>
<dbReference type="Proteomes" id="UP000887579">
    <property type="component" value="Unplaced"/>
</dbReference>
<reference evidence="2" key="1">
    <citation type="submission" date="2022-11" db="UniProtKB">
        <authorList>
            <consortium name="WormBaseParasite"/>
        </authorList>
    </citation>
    <scope>IDENTIFICATION</scope>
</reference>
<proteinExistence type="predicted"/>
<dbReference type="WBParaSite" id="ES5_v2.g19974.t1">
    <property type="protein sequence ID" value="ES5_v2.g19974.t1"/>
    <property type="gene ID" value="ES5_v2.g19974"/>
</dbReference>
<name>A0AC34FT09_9BILA</name>
<protein>
    <submittedName>
        <fullName evidence="2">Uncharacterized protein</fullName>
    </submittedName>
</protein>
<evidence type="ECO:0000313" key="2">
    <source>
        <dbReference type="WBParaSite" id="ES5_v2.g19974.t1"/>
    </source>
</evidence>